<dbReference type="AlphaFoldDB" id="A0A8T6QRB2"/>
<comment type="similarity">
    <text evidence="6">Belongs to the RAF family.</text>
</comment>
<sequence>MNALESGQTDRIPLTVPMASSEPVTNSPVDIDKLVTQLRHKEGSWVEWGKACQALQKAGLKPQEIFEQTGFEPPQQNQVMVGAQVYDSIVAAEASTMVQSHFAQRGSDILYELRILTQRDRARAAELALQQGLDADTIKDAAKALKEYAYLKEPPPGFSDSAGDAVAYTYWKLARQQSDLAARSRLIAQALRFASSDSARQQVESLLTDLTVVKSRPAPTLPTYRIETDAELPLIIPLVGQLPLSVKDLKAVPVIVPEDPFGAVKADGPAAWVPIPGWQVVLQAADPVAMLAKPAQLPNVQNPDNPETVLLVCDRAQRDWDADSYFITEQGGTVTVEWLPEPSDRPLLGRLLVVMRPKRILDENYTRELMQFDD</sequence>
<feature type="domain" description="Rubisco accumulation factor 1 C-terminal" evidence="7">
    <location>
        <begin position="221"/>
        <end position="359"/>
    </location>
</feature>
<keyword evidence="2 6" id="KW-0602">Photosynthesis</keyword>
<evidence type="ECO:0000256" key="3">
    <source>
        <dbReference type="ARBA" id="ARBA00023186"/>
    </source>
</evidence>
<evidence type="ECO:0000256" key="6">
    <source>
        <dbReference type="HAMAP-Rule" id="MF_00856"/>
    </source>
</evidence>
<proteinExistence type="inferred from homology"/>
<evidence type="ECO:0000256" key="4">
    <source>
        <dbReference type="ARBA" id="ARBA00023300"/>
    </source>
</evidence>
<name>A0A8T6QRB2_9CYAN</name>
<dbReference type="InterPro" id="IPR046382">
    <property type="entry name" value="Raf1_cyn"/>
</dbReference>
<reference evidence="10" key="3">
    <citation type="submission" date="2020-02" db="EMBL/GenBank/DDBJ databases">
        <authorList>
            <person name="Sarangi A.N."/>
            <person name="Ghosh S."/>
            <person name="Mukherjee M."/>
            <person name="Tripathy S."/>
        </authorList>
    </citation>
    <scope>NUCLEOTIDE SEQUENCE</scope>
    <source>
        <strain evidence="10">BDU141951</strain>
    </source>
</reference>
<dbReference type="GO" id="GO:0015977">
    <property type="term" value="P:carbon fixation"/>
    <property type="evidence" value="ECO:0007669"/>
    <property type="project" value="UniProtKB-UniRule"/>
</dbReference>
<dbReference type="InterPro" id="IPR040781">
    <property type="entry name" value="Raf1_HTH"/>
</dbReference>
<comment type="subcellular location">
    <subcellularLocation>
        <location evidence="6">Cytoplasm</location>
    </subcellularLocation>
</comment>
<dbReference type="Pfam" id="PF18579">
    <property type="entry name" value="Raf1_HTH"/>
    <property type="match status" value="1"/>
</dbReference>
<dbReference type="InterPro" id="IPR040858">
    <property type="entry name" value="Raf1_C"/>
</dbReference>
<dbReference type="PANTHER" id="PTHR35299">
    <property type="entry name" value="RUBISCO ACCUMULATION FACTOR 1"/>
    <property type="match status" value="1"/>
</dbReference>
<reference evidence="10" key="2">
    <citation type="journal article" date="2015" name="Genome Announc.">
        <title>Draft Genome Sequence of Filamentous Marine Cyanobacterium Lyngbya confervoides Strain BDU141951.</title>
        <authorList>
            <person name="Chandrababunaidu M.M."/>
            <person name="Sen D."/>
            <person name="Tripathy S."/>
        </authorList>
    </citation>
    <scope>NUCLEOTIDE SEQUENCE</scope>
    <source>
        <strain evidence="10">BDU141951</strain>
    </source>
</reference>
<dbReference type="InterPro" id="IPR037494">
    <property type="entry name" value="RAF1"/>
</dbReference>
<dbReference type="PANTHER" id="PTHR35299:SF6">
    <property type="entry name" value="RUBISCO ACCUMULATION FACTOR 1"/>
    <property type="match status" value="1"/>
</dbReference>
<comment type="caution">
    <text evidence="10">The sequence shown here is derived from an EMBL/GenBank/DDBJ whole genome shotgun (WGS) entry which is preliminary data.</text>
</comment>
<comment type="caution">
    <text evidence="6">Lacks conserved residue(s) required for the propagation of feature annotation.</text>
</comment>
<feature type="domain" description="Rubisco accumulation factor 1 alpha-helical" evidence="8">
    <location>
        <begin position="102"/>
        <end position="207"/>
    </location>
</feature>
<accession>A0A8T6QRB2</accession>
<dbReference type="HAMAP" id="MF_00856">
    <property type="entry name" value="Raf1"/>
    <property type="match status" value="1"/>
</dbReference>
<evidence type="ECO:0000259" key="8">
    <source>
        <dbReference type="Pfam" id="PF18578"/>
    </source>
</evidence>
<evidence type="ECO:0000256" key="5">
    <source>
        <dbReference type="ARBA" id="ARBA00023859"/>
    </source>
</evidence>
<dbReference type="GO" id="GO:0005737">
    <property type="term" value="C:cytoplasm"/>
    <property type="evidence" value="ECO:0007669"/>
    <property type="project" value="UniProtKB-SubCell"/>
</dbReference>
<evidence type="ECO:0000256" key="1">
    <source>
        <dbReference type="ARBA" id="ARBA00022490"/>
    </source>
</evidence>
<dbReference type="EMBL" id="JTHE02000003">
    <property type="protein sequence ID" value="NEV67888.1"/>
    <property type="molecule type" value="Genomic_DNA"/>
</dbReference>
<gene>
    <name evidence="6" type="primary">raf1</name>
    <name evidence="10" type="ORF">QQ91_012260</name>
</gene>
<comment type="domain">
    <text evidence="6">Has 3 domains, the N-terminal alpha-helical domain, an extended flexible linker and the C-terminal beta-sheet domain. The 2 C-terminal beta-sheet domains are swapped and pack against each other to form the dimer interface.</text>
</comment>
<dbReference type="InterPro" id="IPR041358">
    <property type="entry name" value="Raf1_N"/>
</dbReference>
<comment type="function">
    <text evidence="6">A major RuBisCO chaperone. Acts after GroEL-GroES chaperonin to fold and/or assemble the large subunit of RuBisCO (ccbL, rbcL). Cooperates with RbcX in RbcL folding, plays the major role in assembly of dimers into RbcL(8)-Raf1(8) intermediate complexes. RbcS replaces Raf1, leading to holoenzyme formation.</text>
</comment>
<reference evidence="10" key="1">
    <citation type="submission" date="2014-11" db="EMBL/GenBank/DDBJ databases">
        <authorList>
            <person name="Malar M.C."/>
            <person name="Sen D."/>
            <person name="Tripathy S."/>
        </authorList>
    </citation>
    <scope>NUCLEOTIDE SEQUENCE</scope>
    <source>
        <strain evidence="10">BDU141951</strain>
    </source>
</reference>
<evidence type="ECO:0000259" key="9">
    <source>
        <dbReference type="Pfam" id="PF18579"/>
    </source>
</evidence>
<evidence type="ECO:0000259" key="7">
    <source>
        <dbReference type="Pfam" id="PF18087"/>
    </source>
</evidence>
<keyword evidence="4 6" id="KW-0120">Carbon dioxide fixation</keyword>
<comment type="subunit">
    <text evidence="6">Homodimer. Forms an RbcL(8)-Raf1(8) complex. Forms complexes of many stoichiometries with RbcL with and without RbcS. RbcX and Raf1 can bind simultaneously to RbcL.</text>
</comment>
<protein>
    <recommendedName>
        <fullName evidence="5 6">RuBisCO accumulation factor 1</fullName>
    </recommendedName>
</protein>
<keyword evidence="1 6" id="KW-0963">Cytoplasm</keyword>
<evidence type="ECO:0000313" key="10">
    <source>
        <dbReference type="EMBL" id="NEV67888.1"/>
    </source>
</evidence>
<dbReference type="GO" id="GO:0110102">
    <property type="term" value="P:ribulose bisphosphate carboxylase complex assembly"/>
    <property type="evidence" value="ECO:0007669"/>
    <property type="project" value="UniProtKB-UniRule"/>
</dbReference>
<dbReference type="Pfam" id="PF18578">
    <property type="entry name" value="Raf1_N"/>
    <property type="match status" value="1"/>
</dbReference>
<feature type="domain" description="Rubisco accumulation factor 1 helix turn helix" evidence="9">
    <location>
        <begin position="30"/>
        <end position="90"/>
    </location>
</feature>
<dbReference type="Pfam" id="PF18087">
    <property type="entry name" value="RuBisCo_chap_C"/>
    <property type="match status" value="1"/>
</dbReference>
<evidence type="ECO:0000256" key="2">
    <source>
        <dbReference type="ARBA" id="ARBA00022531"/>
    </source>
</evidence>
<feature type="region of interest" description="N-terminal alpha-helix" evidence="6">
    <location>
        <begin position="28"/>
        <end position="209"/>
    </location>
</feature>
<organism evidence="10">
    <name type="scientific">Lyngbya confervoides BDU141951</name>
    <dbReference type="NCBI Taxonomy" id="1574623"/>
    <lineage>
        <taxon>Bacteria</taxon>
        <taxon>Bacillati</taxon>
        <taxon>Cyanobacteriota</taxon>
        <taxon>Cyanophyceae</taxon>
        <taxon>Oscillatoriophycideae</taxon>
        <taxon>Oscillatoriales</taxon>
        <taxon>Microcoleaceae</taxon>
        <taxon>Lyngbya</taxon>
    </lineage>
</organism>
<dbReference type="GO" id="GO:0015979">
    <property type="term" value="P:photosynthesis"/>
    <property type="evidence" value="ECO:0007669"/>
    <property type="project" value="UniProtKB-KW"/>
</dbReference>
<keyword evidence="3 6" id="KW-0143">Chaperone</keyword>